<evidence type="ECO:0000313" key="1">
    <source>
        <dbReference type="Proteomes" id="UP000038045"/>
    </source>
</evidence>
<name>A0A0N4ZP04_PARTI</name>
<sequence length="374" mass="43690">MDDLPLFDSPKLVCEGDDASVTFIVLSEKNLLTKIISNITNNQDRFNFSLGCKYFYNVIYGKPNDKKGSGELKFNLSVSLYKTFKDEKFYRYDETKVFKNVIVFNTSTGSQFIWNRCDDYLKMLTRMEYDGTPKLFKKLQRWLMLHNQLITTITLSYEMGCKVSIYKEIVCLLFEKLTNVEKVTLNANLFYTLATYYLNIVEKFSTNKNKVIIEICGDQVDKGGITRRFKLLEWLTPKHLVQLNPTNSWSLSSTQFGNPIGNMSVYKYYQKISNVSMSDIRYHFRDQIQLKEVCIRCDISERPTPYNDKIESFKNVSTFSFTSFCNHQDCILNVLSSFPTSNNSGKNYSLREVYIYCKEDFRGQKKLLNLLCEV</sequence>
<organism evidence="1 2">
    <name type="scientific">Parastrongyloides trichosuri</name>
    <name type="common">Possum-specific nematode worm</name>
    <dbReference type="NCBI Taxonomy" id="131310"/>
    <lineage>
        <taxon>Eukaryota</taxon>
        <taxon>Metazoa</taxon>
        <taxon>Ecdysozoa</taxon>
        <taxon>Nematoda</taxon>
        <taxon>Chromadorea</taxon>
        <taxon>Rhabditida</taxon>
        <taxon>Tylenchina</taxon>
        <taxon>Panagrolaimomorpha</taxon>
        <taxon>Strongyloidoidea</taxon>
        <taxon>Strongyloididae</taxon>
        <taxon>Parastrongyloides</taxon>
    </lineage>
</organism>
<proteinExistence type="predicted"/>
<dbReference type="AlphaFoldDB" id="A0A0N4ZP04"/>
<accession>A0A0N4ZP04</accession>
<reference evidence="2" key="1">
    <citation type="submission" date="2017-02" db="UniProtKB">
        <authorList>
            <consortium name="WormBaseParasite"/>
        </authorList>
    </citation>
    <scope>IDENTIFICATION</scope>
</reference>
<dbReference type="Proteomes" id="UP000038045">
    <property type="component" value="Unplaced"/>
</dbReference>
<keyword evidence="1" id="KW-1185">Reference proteome</keyword>
<evidence type="ECO:0000313" key="2">
    <source>
        <dbReference type="WBParaSite" id="PTRK_0001026700.1"/>
    </source>
</evidence>
<dbReference type="WBParaSite" id="PTRK_0001026700.1">
    <property type="protein sequence ID" value="PTRK_0001026700.1"/>
    <property type="gene ID" value="PTRK_0001026700"/>
</dbReference>
<protein>
    <submittedName>
        <fullName evidence="2">DUF3800 domain-containing protein</fullName>
    </submittedName>
</protein>